<dbReference type="AlphaFoldDB" id="A0A5C6LTP1"/>
<protein>
    <submittedName>
        <fullName evidence="1">Uncharacterized protein</fullName>
    </submittedName>
</protein>
<proteinExistence type="predicted"/>
<accession>A0A5C6LTP1</accession>
<comment type="caution">
    <text evidence="1">The sequence shown here is derived from an EMBL/GenBank/DDBJ whole genome shotgun (WGS) entry which is preliminary data.</text>
</comment>
<keyword evidence="2" id="KW-1185">Reference proteome</keyword>
<evidence type="ECO:0000313" key="1">
    <source>
        <dbReference type="EMBL" id="TWV99869.1"/>
    </source>
</evidence>
<gene>
    <name evidence="1" type="ORF">FEF09_14315</name>
</gene>
<reference evidence="1 2" key="1">
    <citation type="submission" date="2019-08" db="EMBL/GenBank/DDBJ databases">
        <title>Whole genome sequencing of chitin degrading bacteria Chitinophaga pinensis YS16.</title>
        <authorList>
            <person name="Singh R.P."/>
            <person name="Manchanda G."/>
            <person name="Maurya I.K."/>
            <person name="Joshi N.K."/>
            <person name="Srivastava A.K."/>
        </authorList>
    </citation>
    <scope>NUCLEOTIDE SEQUENCE [LARGE SCALE GENOMIC DNA]</scope>
    <source>
        <strain evidence="1 2">YS-16</strain>
    </source>
</reference>
<organism evidence="1 2">
    <name type="scientific">Chitinophaga pinensis</name>
    <dbReference type="NCBI Taxonomy" id="79329"/>
    <lineage>
        <taxon>Bacteria</taxon>
        <taxon>Pseudomonadati</taxon>
        <taxon>Bacteroidota</taxon>
        <taxon>Chitinophagia</taxon>
        <taxon>Chitinophagales</taxon>
        <taxon>Chitinophagaceae</taxon>
        <taxon>Chitinophaga</taxon>
    </lineage>
</organism>
<sequence length="151" mass="18004">MKPTESELLFMINTNRHIMRRFLLYFLLFCGLMTGHSAVVHAKSPFKQKSLCFERLFDHEKIEIRCIDSEDLGIEEPDDVPVFLHVTKVPRKKRYYLNSPSQTSSYTTRFTQMEHNLEFYIPVQQNKTGVYQQQRAFLPAYYSFLSRYTPF</sequence>
<dbReference type="EMBL" id="VOHS01000012">
    <property type="protein sequence ID" value="TWV99869.1"/>
    <property type="molecule type" value="Genomic_DNA"/>
</dbReference>
<evidence type="ECO:0000313" key="2">
    <source>
        <dbReference type="Proteomes" id="UP000318815"/>
    </source>
</evidence>
<dbReference type="Proteomes" id="UP000318815">
    <property type="component" value="Unassembled WGS sequence"/>
</dbReference>
<dbReference type="OrthoDB" id="670075at2"/>
<name>A0A5C6LTP1_9BACT</name>